<reference evidence="1 2" key="1">
    <citation type="submission" date="2020-01" db="EMBL/GenBank/DDBJ databases">
        <title>Complete genome sequence of Chitinophaga sp. H33E-04 isolated from quinoa roots.</title>
        <authorList>
            <person name="Weon H.-Y."/>
            <person name="Lee S.A."/>
        </authorList>
    </citation>
    <scope>NUCLEOTIDE SEQUENCE [LARGE SCALE GENOMIC DNA]</scope>
    <source>
        <strain evidence="1 2">H33E-04</strain>
    </source>
</reference>
<dbReference type="EMBL" id="CP048113">
    <property type="protein sequence ID" value="QHS60846.1"/>
    <property type="molecule type" value="Genomic_DNA"/>
</dbReference>
<keyword evidence="2" id="KW-1185">Reference proteome</keyword>
<proteinExistence type="predicted"/>
<dbReference type="KEGG" id="chih:GWR21_14945"/>
<name>A0A6B9ZFL2_9BACT</name>
<gene>
    <name evidence="1" type="ORF">GWR21_14945</name>
</gene>
<dbReference type="AlphaFoldDB" id="A0A6B9ZFL2"/>
<sequence>MDLGRLEKYKSQFKDFTPKIASLQTYFNDLSKSENDLPSTSADKVARKLRIPEFDALFLLSLAEREHIVQKRYKVWTNDNVFLGDYDNPSNIPDKIINDETGRLVDRDHFYVDIVFELET</sequence>
<dbReference type="Proteomes" id="UP000476411">
    <property type="component" value="Chromosome"/>
</dbReference>
<evidence type="ECO:0000313" key="2">
    <source>
        <dbReference type="Proteomes" id="UP000476411"/>
    </source>
</evidence>
<organism evidence="1 2">
    <name type="scientific">Chitinophaga agri</name>
    <dbReference type="NCBI Taxonomy" id="2703787"/>
    <lineage>
        <taxon>Bacteria</taxon>
        <taxon>Pseudomonadati</taxon>
        <taxon>Bacteroidota</taxon>
        <taxon>Chitinophagia</taxon>
        <taxon>Chitinophagales</taxon>
        <taxon>Chitinophagaceae</taxon>
        <taxon>Chitinophaga</taxon>
    </lineage>
</organism>
<evidence type="ECO:0000313" key="1">
    <source>
        <dbReference type="EMBL" id="QHS60846.1"/>
    </source>
</evidence>
<accession>A0A6B9ZFL2</accession>
<dbReference type="RefSeq" id="WP_162332531.1">
    <property type="nucleotide sequence ID" value="NZ_CP048113.1"/>
</dbReference>
<protein>
    <submittedName>
        <fullName evidence="1">Uncharacterized protein</fullName>
    </submittedName>
</protein>